<name>A0ABP8DWT1_9MICO</name>
<comment type="caution">
    <text evidence="1">The sequence shown here is derived from an EMBL/GenBank/DDBJ whole genome shotgun (WGS) entry which is preliminary data.</text>
</comment>
<evidence type="ECO:0000313" key="2">
    <source>
        <dbReference type="Proteomes" id="UP001501594"/>
    </source>
</evidence>
<dbReference type="Proteomes" id="UP001501594">
    <property type="component" value="Unassembled WGS sequence"/>
</dbReference>
<organism evidence="1 2">
    <name type="scientific">Frondihabitans peucedani</name>
    <dbReference type="NCBI Taxonomy" id="598626"/>
    <lineage>
        <taxon>Bacteria</taxon>
        <taxon>Bacillati</taxon>
        <taxon>Actinomycetota</taxon>
        <taxon>Actinomycetes</taxon>
        <taxon>Micrococcales</taxon>
        <taxon>Microbacteriaceae</taxon>
        <taxon>Frondihabitans</taxon>
    </lineage>
</organism>
<sequence>MRPGWAEIPAQKVRARSATPRNQCQTCQVTLADLPWIFSDQRPHGVLRYDHDDVDWVAADGKSPLGVVQKVTPEAEFEVSFVVPGNVPPTSELLDSALPELNLLLAYEYGDDPSELIVTPSVDESTNDIIVTWSKDAPPTVEGFAEAAAEMKWTDEQSAEVERWIGETVDLARRTQSHVEITAERVVDDIANGFTVSMPFGDNENIDGGYIATFLLPTDTEDDDLDPDDVKELGLEGARAWAGVSTHFPAQFLLEACGYFGFEVVE</sequence>
<keyword evidence="2" id="KW-1185">Reference proteome</keyword>
<protein>
    <submittedName>
        <fullName evidence="1">Uncharacterized protein</fullName>
    </submittedName>
</protein>
<evidence type="ECO:0000313" key="1">
    <source>
        <dbReference type="EMBL" id="GAA4264453.1"/>
    </source>
</evidence>
<accession>A0ABP8DWT1</accession>
<dbReference type="EMBL" id="BAABAU010000001">
    <property type="protein sequence ID" value="GAA4264453.1"/>
    <property type="molecule type" value="Genomic_DNA"/>
</dbReference>
<gene>
    <name evidence="1" type="ORF">GCM10022256_00650</name>
</gene>
<reference evidence="2" key="1">
    <citation type="journal article" date="2019" name="Int. J. Syst. Evol. Microbiol.">
        <title>The Global Catalogue of Microorganisms (GCM) 10K type strain sequencing project: providing services to taxonomists for standard genome sequencing and annotation.</title>
        <authorList>
            <consortium name="The Broad Institute Genomics Platform"/>
            <consortium name="The Broad Institute Genome Sequencing Center for Infectious Disease"/>
            <person name="Wu L."/>
            <person name="Ma J."/>
        </authorList>
    </citation>
    <scope>NUCLEOTIDE SEQUENCE [LARGE SCALE GENOMIC DNA]</scope>
    <source>
        <strain evidence="2">JCM 17442</strain>
    </source>
</reference>
<proteinExistence type="predicted"/>